<keyword evidence="5 7" id="KW-0408">Iron</keyword>
<dbReference type="SUPFAM" id="SSF48264">
    <property type="entry name" value="Cytochrome P450"/>
    <property type="match status" value="1"/>
</dbReference>
<evidence type="ECO:0000256" key="4">
    <source>
        <dbReference type="ARBA" id="ARBA00023002"/>
    </source>
</evidence>
<dbReference type="InterPro" id="IPR002403">
    <property type="entry name" value="Cyt_P450_E_grp-IV"/>
</dbReference>
<evidence type="ECO:0000256" key="2">
    <source>
        <dbReference type="ARBA" id="ARBA00010617"/>
    </source>
</evidence>
<dbReference type="InterPro" id="IPR017972">
    <property type="entry name" value="Cyt_P450_CS"/>
</dbReference>
<dbReference type="InterPro" id="IPR036396">
    <property type="entry name" value="Cyt_P450_sf"/>
</dbReference>
<feature type="transmembrane region" description="Helical" evidence="8">
    <location>
        <begin position="92"/>
        <end position="113"/>
    </location>
</feature>
<gene>
    <name evidence="9" type="ORF">VTL71DRAFT_7423</name>
</gene>
<dbReference type="PROSITE" id="PS00086">
    <property type="entry name" value="CYTOCHROME_P450"/>
    <property type="match status" value="1"/>
</dbReference>
<keyword evidence="3 7" id="KW-0479">Metal-binding</keyword>
<keyword evidence="8" id="KW-0472">Membrane</keyword>
<keyword evidence="4 7" id="KW-0560">Oxidoreductase</keyword>
<evidence type="ECO:0000256" key="7">
    <source>
        <dbReference type="RuleBase" id="RU000461"/>
    </source>
</evidence>
<comment type="similarity">
    <text evidence="2 7">Belongs to the cytochrome P450 family.</text>
</comment>
<accession>A0ABR4BU33</accession>
<keyword evidence="6 7" id="KW-0503">Monooxygenase</keyword>
<comment type="cofactor">
    <cofactor evidence="1">
        <name>heme</name>
        <dbReference type="ChEBI" id="CHEBI:30413"/>
    </cofactor>
</comment>
<evidence type="ECO:0000256" key="3">
    <source>
        <dbReference type="ARBA" id="ARBA00022723"/>
    </source>
</evidence>
<proteinExistence type="inferred from homology"/>
<dbReference type="InterPro" id="IPR001128">
    <property type="entry name" value="Cyt_P450"/>
</dbReference>
<dbReference type="Proteomes" id="UP001595075">
    <property type="component" value="Unassembled WGS sequence"/>
</dbReference>
<evidence type="ECO:0008006" key="11">
    <source>
        <dbReference type="Google" id="ProtNLM"/>
    </source>
</evidence>
<dbReference type="Pfam" id="PF00067">
    <property type="entry name" value="p450"/>
    <property type="match status" value="1"/>
</dbReference>
<organism evidence="9 10">
    <name type="scientific">Oculimacula yallundae</name>
    <dbReference type="NCBI Taxonomy" id="86028"/>
    <lineage>
        <taxon>Eukaryota</taxon>
        <taxon>Fungi</taxon>
        <taxon>Dikarya</taxon>
        <taxon>Ascomycota</taxon>
        <taxon>Pezizomycotina</taxon>
        <taxon>Leotiomycetes</taxon>
        <taxon>Helotiales</taxon>
        <taxon>Ploettnerulaceae</taxon>
        <taxon>Oculimacula</taxon>
    </lineage>
</organism>
<evidence type="ECO:0000256" key="6">
    <source>
        <dbReference type="ARBA" id="ARBA00023033"/>
    </source>
</evidence>
<keyword evidence="8" id="KW-1133">Transmembrane helix</keyword>
<keyword evidence="8" id="KW-0812">Transmembrane</keyword>
<sequence>MYDVMTSDMGFNSWIRKKTAGRETISGSRIPATHLLDQRAPLITLRHLYPALFPLEFEELANNNCSEQYLEVFAQVNVMAYTEFLIPSARNFFGALGVAIACFFIWLIKAIFFPPTPPKLNFPVASVIPGNLTESILAARKQWPTEPFVLPMKPQSWVMLPHSMMTEIKSQPEEKISFKKMSYERFLGDYTGLGQSKSPAAINAIKIDLTRSVKKILHDLQDEAEYSFNKEIGVLATWTPLPVYMTFINIVAACSGRAFVGLPLCRDKEWRDATINFTYDTLGSVHAMKKYNKALRPFVARFVPELKKLKSYREFAARKLDPQMQTIIRSYKEKKMGLRTDEANADLEAIKHNYNLVHWTIGQHDHPELADPAEVGAMQMTAAFAALSPIGMSISYAIFDLATHPEYADELRKEIDEVMTEENPENGQLQKSSLPKLKKLDSFMKESQRLNPPFITTNTRVVTAQNGLTLSSGHIIPHGVIIAFGNPFLPNSEVQYTPLTAPSQPPLSEFYPWRYSDLRQIPGEENAHQFVTADANNPSFGYGRHACPGRFFASNEIKVLIVELLKRYDMALGPNGKGVKDGFQRPKTLEMGFAYAADPKAKVYFRSRM</sequence>
<name>A0ABR4BU33_9HELO</name>
<dbReference type="EMBL" id="JAZHXI010000019">
    <property type="protein sequence ID" value="KAL2061150.1"/>
    <property type="molecule type" value="Genomic_DNA"/>
</dbReference>
<evidence type="ECO:0000256" key="8">
    <source>
        <dbReference type="SAM" id="Phobius"/>
    </source>
</evidence>
<evidence type="ECO:0000313" key="10">
    <source>
        <dbReference type="Proteomes" id="UP001595075"/>
    </source>
</evidence>
<dbReference type="PRINTS" id="PR00465">
    <property type="entry name" value="EP450IV"/>
</dbReference>
<evidence type="ECO:0000313" key="9">
    <source>
        <dbReference type="EMBL" id="KAL2061150.1"/>
    </source>
</evidence>
<dbReference type="CDD" id="cd11041">
    <property type="entry name" value="CYP503A1-like"/>
    <property type="match status" value="1"/>
</dbReference>
<dbReference type="PANTHER" id="PTHR46206:SF6">
    <property type="entry name" value="CYTOCHROME P450 MONOOXYGENASE AN1598-RELATED"/>
    <property type="match status" value="1"/>
</dbReference>
<evidence type="ECO:0000256" key="5">
    <source>
        <dbReference type="ARBA" id="ARBA00023004"/>
    </source>
</evidence>
<dbReference type="Gene3D" id="1.10.630.10">
    <property type="entry name" value="Cytochrome P450"/>
    <property type="match status" value="1"/>
</dbReference>
<comment type="caution">
    <text evidence="9">The sequence shown here is derived from an EMBL/GenBank/DDBJ whole genome shotgun (WGS) entry which is preliminary data.</text>
</comment>
<reference evidence="9 10" key="1">
    <citation type="journal article" date="2024" name="Commun. Biol.">
        <title>Comparative genomic analysis of thermophilic fungi reveals convergent evolutionary adaptations and gene losses.</title>
        <authorList>
            <person name="Steindorff A.S."/>
            <person name="Aguilar-Pontes M.V."/>
            <person name="Robinson A.J."/>
            <person name="Andreopoulos B."/>
            <person name="LaButti K."/>
            <person name="Kuo A."/>
            <person name="Mondo S."/>
            <person name="Riley R."/>
            <person name="Otillar R."/>
            <person name="Haridas S."/>
            <person name="Lipzen A."/>
            <person name="Grimwood J."/>
            <person name="Schmutz J."/>
            <person name="Clum A."/>
            <person name="Reid I.D."/>
            <person name="Moisan M.C."/>
            <person name="Butler G."/>
            <person name="Nguyen T.T.M."/>
            <person name="Dewar K."/>
            <person name="Conant G."/>
            <person name="Drula E."/>
            <person name="Henrissat B."/>
            <person name="Hansel C."/>
            <person name="Singer S."/>
            <person name="Hutchinson M.I."/>
            <person name="de Vries R.P."/>
            <person name="Natvig D.O."/>
            <person name="Powell A.J."/>
            <person name="Tsang A."/>
            <person name="Grigoriev I.V."/>
        </authorList>
    </citation>
    <scope>NUCLEOTIDE SEQUENCE [LARGE SCALE GENOMIC DNA]</scope>
    <source>
        <strain evidence="9 10">CBS 494.80</strain>
    </source>
</reference>
<evidence type="ECO:0000256" key="1">
    <source>
        <dbReference type="ARBA" id="ARBA00001971"/>
    </source>
</evidence>
<keyword evidence="10" id="KW-1185">Reference proteome</keyword>
<keyword evidence="7" id="KW-0349">Heme</keyword>
<protein>
    <recommendedName>
        <fullName evidence="11">Cytochrome P450</fullName>
    </recommendedName>
</protein>
<dbReference type="PANTHER" id="PTHR46206">
    <property type="entry name" value="CYTOCHROME P450"/>
    <property type="match status" value="1"/>
</dbReference>